<dbReference type="AlphaFoldDB" id="A0A8S3RQ91"/>
<protein>
    <submittedName>
        <fullName evidence="1">Uncharacterized protein</fullName>
    </submittedName>
</protein>
<sequence>MYRSVINEFYLLNSNGLNSQGHIGAEDFMRLALELKTYHAHHLVHILPVCLRCTGYRHEGLNQRSECTYATPYHIPIIVLSVRFTSRTTTDRFYRSIFVKRGWNINSSSNETRLFLQVNDSDNIHDACDLAKTVVCSQDTLSDMYIKKSTKELAAKDQGDNNTCFAFVAATVIHLSIYRIIDREGGYPDFKVILDKIIQRYGTKEKGTLSVRKQVSRIPFAMSRDNN</sequence>
<proteinExistence type="predicted"/>
<evidence type="ECO:0000313" key="1">
    <source>
        <dbReference type="EMBL" id="CAG2208413.1"/>
    </source>
</evidence>
<comment type="caution">
    <text evidence="1">The sequence shown here is derived from an EMBL/GenBank/DDBJ whole genome shotgun (WGS) entry which is preliminary data.</text>
</comment>
<organism evidence="1 2">
    <name type="scientific">Mytilus edulis</name>
    <name type="common">Blue mussel</name>
    <dbReference type="NCBI Taxonomy" id="6550"/>
    <lineage>
        <taxon>Eukaryota</taxon>
        <taxon>Metazoa</taxon>
        <taxon>Spiralia</taxon>
        <taxon>Lophotrochozoa</taxon>
        <taxon>Mollusca</taxon>
        <taxon>Bivalvia</taxon>
        <taxon>Autobranchia</taxon>
        <taxon>Pteriomorphia</taxon>
        <taxon>Mytilida</taxon>
        <taxon>Mytiloidea</taxon>
        <taxon>Mytilidae</taxon>
        <taxon>Mytilinae</taxon>
        <taxon>Mytilus</taxon>
    </lineage>
</organism>
<keyword evidence="2" id="KW-1185">Reference proteome</keyword>
<gene>
    <name evidence="1" type="ORF">MEDL_22615</name>
</gene>
<dbReference type="OrthoDB" id="5986014at2759"/>
<evidence type="ECO:0000313" key="2">
    <source>
        <dbReference type="Proteomes" id="UP000683360"/>
    </source>
</evidence>
<name>A0A8S3RQ91_MYTED</name>
<dbReference type="EMBL" id="CAJPWZ010001108">
    <property type="protein sequence ID" value="CAG2208413.1"/>
    <property type="molecule type" value="Genomic_DNA"/>
</dbReference>
<accession>A0A8S3RQ91</accession>
<dbReference type="Proteomes" id="UP000683360">
    <property type="component" value="Unassembled WGS sequence"/>
</dbReference>
<reference evidence="1" key="1">
    <citation type="submission" date="2021-03" db="EMBL/GenBank/DDBJ databases">
        <authorList>
            <person name="Bekaert M."/>
        </authorList>
    </citation>
    <scope>NUCLEOTIDE SEQUENCE</scope>
</reference>